<accession>A0A0R0M5U4</accession>
<comment type="similarity">
    <text evidence="2 12">Belongs to the RNA polymerase beta' chain family.</text>
</comment>
<evidence type="ECO:0000256" key="9">
    <source>
        <dbReference type="ARBA" id="ARBA00023125"/>
    </source>
</evidence>
<keyword evidence="6" id="KW-0479">Metal-binding</keyword>
<keyword evidence="3 12" id="KW-0240">DNA-directed RNA polymerase</keyword>
<protein>
    <recommendedName>
        <fullName evidence="12">DNA-directed RNA polymerase subunit</fullName>
        <ecNumber evidence="12">2.7.7.6</ecNumber>
    </recommendedName>
</protein>
<evidence type="ECO:0000313" key="16">
    <source>
        <dbReference type="Proteomes" id="UP000051530"/>
    </source>
</evidence>
<evidence type="ECO:0000256" key="13">
    <source>
        <dbReference type="SAM" id="MobiDB-lite"/>
    </source>
</evidence>
<dbReference type="InterPro" id="IPR038120">
    <property type="entry name" value="Rpb1_funnel_sf"/>
</dbReference>
<dbReference type="InterPro" id="IPR000722">
    <property type="entry name" value="RNA_pol_asu"/>
</dbReference>
<comment type="subcellular location">
    <subcellularLocation>
        <location evidence="1">Nucleus</location>
    </subcellularLocation>
</comment>
<dbReference type="SMART" id="SM00663">
    <property type="entry name" value="RPOLA_N"/>
    <property type="match status" value="1"/>
</dbReference>
<comment type="catalytic activity">
    <reaction evidence="11 12">
        <text>RNA(n) + a ribonucleoside 5'-triphosphate = RNA(n+1) + diphosphate</text>
        <dbReference type="Rhea" id="RHEA:21248"/>
        <dbReference type="Rhea" id="RHEA-COMP:14527"/>
        <dbReference type="Rhea" id="RHEA-COMP:17342"/>
        <dbReference type="ChEBI" id="CHEBI:33019"/>
        <dbReference type="ChEBI" id="CHEBI:61557"/>
        <dbReference type="ChEBI" id="CHEBI:140395"/>
        <dbReference type="EC" id="2.7.7.6"/>
    </reaction>
</comment>
<evidence type="ECO:0000313" key="15">
    <source>
        <dbReference type="EMBL" id="KRH94948.1"/>
    </source>
</evidence>
<dbReference type="VEuPathDB" id="MicrosporidiaDB:M153_880002776"/>
<dbReference type="InterPro" id="IPR042102">
    <property type="entry name" value="RNA_pol_Rpb1_3_sf"/>
</dbReference>
<dbReference type="EC" id="2.7.7.6" evidence="12"/>
<feature type="region of interest" description="Disordered" evidence="13">
    <location>
        <begin position="832"/>
        <end position="882"/>
    </location>
</feature>
<feature type="non-terminal residue" evidence="15">
    <location>
        <position position="925"/>
    </location>
</feature>
<dbReference type="InterPro" id="IPR044893">
    <property type="entry name" value="RNA_pol_Rpb1_clamp_domain"/>
</dbReference>
<dbReference type="EMBL" id="LGUB01000014">
    <property type="protein sequence ID" value="KRH94948.1"/>
    <property type="molecule type" value="Genomic_DNA"/>
</dbReference>
<keyword evidence="5 12" id="KW-0548">Nucleotidyltransferase</keyword>
<keyword evidence="8" id="KW-0460">Magnesium</keyword>
<keyword evidence="9" id="KW-0238">DNA-binding</keyword>
<dbReference type="FunFam" id="4.10.860.120:FF:000003">
    <property type="entry name" value="DNA-directed RNA polymerase subunit"/>
    <property type="match status" value="1"/>
</dbReference>
<keyword evidence="7" id="KW-0862">Zinc</keyword>
<dbReference type="Gene3D" id="4.10.860.120">
    <property type="entry name" value="RNA polymerase II, clamp domain"/>
    <property type="match status" value="2"/>
</dbReference>
<dbReference type="InterPro" id="IPR007080">
    <property type="entry name" value="RNA_pol_Rpb1_1"/>
</dbReference>
<evidence type="ECO:0000256" key="3">
    <source>
        <dbReference type="ARBA" id="ARBA00022478"/>
    </source>
</evidence>
<proteinExistence type="inferred from homology"/>
<dbReference type="Proteomes" id="UP000051530">
    <property type="component" value="Unassembled WGS sequence"/>
</dbReference>
<dbReference type="Pfam" id="PF00623">
    <property type="entry name" value="RNA_pol_Rpb1_2"/>
    <property type="match status" value="1"/>
</dbReference>
<feature type="compositionally biased region" description="Basic and acidic residues" evidence="13">
    <location>
        <begin position="121"/>
        <end position="136"/>
    </location>
</feature>
<reference evidence="15 16" key="1">
    <citation type="submission" date="2015-07" db="EMBL/GenBank/DDBJ databases">
        <title>The genome of Pseudoloma neurophilia, a relevant intracellular parasite of the zebrafish.</title>
        <authorList>
            <person name="Ndikumana S."/>
            <person name="Pelin A."/>
            <person name="Sanders J."/>
            <person name="Corradi N."/>
        </authorList>
    </citation>
    <scope>NUCLEOTIDE SEQUENCE [LARGE SCALE GENOMIC DNA]</scope>
    <source>
        <strain evidence="15 16">MK1</strain>
    </source>
</reference>
<dbReference type="GO" id="GO:0005665">
    <property type="term" value="C:RNA polymerase II, core complex"/>
    <property type="evidence" value="ECO:0007669"/>
    <property type="project" value="TreeGrafter"/>
</dbReference>
<evidence type="ECO:0000256" key="10">
    <source>
        <dbReference type="ARBA" id="ARBA00023163"/>
    </source>
</evidence>
<evidence type="ECO:0000256" key="6">
    <source>
        <dbReference type="ARBA" id="ARBA00022723"/>
    </source>
</evidence>
<feature type="region of interest" description="Disordered" evidence="13">
    <location>
        <begin position="636"/>
        <end position="673"/>
    </location>
</feature>
<evidence type="ECO:0000256" key="1">
    <source>
        <dbReference type="ARBA" id="ARBA00004123"/>
    </source>
</evidence>
<feature type="compositionally biased region" description="Low complexity" evidence="13">
    <location>
        <begin position="139"/>
        <end position="178"/>
    </location>
</feature>
<dbReference type="PANTHER" id="PTHR19376:SF37">
    <property type="entry name" value="DNA-DIRECTED RNA POLYMERASE II SUBUNIT RPB1"/>
    <property type="match status" value="1"/>
</dbReference>
<evidence type="ECO:0000256" key="5">
    <source>
        <dbReference type="ARBA" id="ARBA00022695"/>
    </source>
</evidence>
<feature type="region of interest" description="Disordered" evidence="13">
    <location>
        <begin position="115"/>
        <end position="178"/>
    </location>
</feature>
<dbReference type="InterPro" id="IPR045867">
    <property type="entry name" value="DNA-dir_RpoC_beta_prime"/>
</dbReference>
<keyword evidence="4 12" id="KW-0808">Transferase</keyword>
<dbReference type="GO" id="GO:0003899">
    <property type="term" value="F:DNA-directed RNA polymerase activity"/>
    <property type="evidence" value="ECO:0007669"/>
    <property type="project" value="UniProtKB-EC"/>
</dbReference>
<evidence type="ECO:0000259" key="14">
    <source>
        <dbReference type="SMART" id="SM00663"/>
    </source>
</evidence>
<evidence type="ECO:0000256" key="8">
    <source>
        <dbReference type="ARBA" id="ARBA00022842"/>
    </source>
</evidence>
<comment type="caution">
    <text evidence="15">The sequence shown here is derived from an EMBL/GenBank/DDBJ whole genome shotgun (WGS) entry which is preliminary data.</text>
</comment>
<dbReference type="OrthoDB" id="2191821at2759"/>
<dbReference type="InterPro" id="IPR007066">
    <property type="entry name" value="RNA_pol_Rpb1_3"/>
</dbReference>
<name>A0A0R0M5U4_9MICR</name>
<evidence type="ECO:0000256" key="11">
    <source>
        <dbReference type="ARBA" id="ARBA00048552"/>
    </source>
</evidence>
<dbReference type="Gene3D" id="3.30.1490.180">
    <property type="entry name" value="RNA polymerase ii"/>
    <property type="match status" value="1"/>
</dbReference>
<dbReference type="GO" id="GO:0003677">
    <property type="term" value="F:DNA binding"/>
    <property type="evidence" value="ECO:0007669"/>
    <property type="project" value="UniProtKB-KW"/>
</dbReference>
<dbReference type="Pfam" id="PF04997">
    <property type="entry name" value="RNA_pol_Rpb1_1"/>
    <property type="match status" value="1"/>
</dbReference>
<dbReference type="FunFam" id="2.40.40.20:FF:000019">
    <property type="entry name" value="DNA-directed RNA polymerase II subunit RPB1"/>
    <property type="match status" value="1"/>
</dbReference>
<dbReference type="SUPFAM" id="SSF64484">
    <property type="entry name" value="beta and beta-prime subunits of DNA dependent RNA-polymerase"/>
    <property type="match status" value="1"/>
</dbReference>
<dbReference type="Gene3D" id="1.10.274.100">
    <property type="entry name" value="RNA polymerase Rpb1, domain 3"/>
    <property type="match status" value="1"/>
</dbReference>
<feature type="domain" description="RNA polymerase N-terminal" evidence="14">
    <location>
        <begin position="269"/>
        <end position="569"/>
    </location>
</feature>
<dbReference type="GO" id="GO:0046872">
    <property type="term" value="F:metal ion binding"/>
    <property type="evidence" value="ECO:0007669"/>
    <property type="project" value="UniProtKB-KW"/>
</dbReference>
<dbReference type="Gene3D" id="1.10.132.30">
    <property type="match status" value="1"/>
</dbReference>
<dbReference type="InterPro" id="IPR006592">
    <property type="entry name" value="RNA_pol_N"/>
</dbReference>
<evidence type="ECO:0000256" key="12">
    <source>
        <dbReference type="RuleBase" id="RU004279"/>
    </source>
</evidence>
<evidence type="ECO:0000256" key="7">
    <source>
        <dbReference type="ARBA" id="ARBA00022833"/>
    </source>
</evidence>
<gene>
    <name evidence="15" type="ORF">M153_880002776</name>
</gene>
<evidence type="ECO:0000256" key="2">
    <source>
        <dbReference type="ARBA" id="ARBA00006460"/>
    </source>
</evidence>
<feature type="compositionally biased region" description="Basic and acidic residues" evidence="13">
    <location>
        <begin position="852"/>
        <end position="871"/>
    </location>
</feature>
<dbReference type="GO" id="GO:0006351">
    <property type="term" value="P:DNA-templated transcription"/>
    <property type="evidence" value="ECO:0007669"/>
    <property type="project" value="InterPro"/>
</dbReference>
<comment type="function">
    <text evidence="12">DNA-dependent RNA polymerase catalyzes the transcription of DNA into RNA using the four ribonucleoside triphosphates as substrates.</text>
</comment>
<feature type="compositionally biased region" description="Low complexity" evidence="13">
    <location>
        <begin position="657"/>
        <end position="669"/>
    </location>
</feature>
<sequence length="925" mass="105239">MPLDIPRKRISSIQFGLFSPNELRSASVCQVQFPDTLYNGVPKEGGLIDLRMGTTERQFLCGTCNQSSITCTGHFGHIDLVRPVFHVGYISRIKKVIETVCFYCSRIKNYDVFPIDDNENDGNKNDDKNDINKNDDTIEITQDNNTTQNQNNTTTNTSPNQNNTTTNTSQNTTTNTSQNTITSLKIKKITEKGLNFWWSLNKSKMVCMHCHSKQPLIKRDGLTLTAFLKGEESQEGKLLLNGEKVLLLLKRISDLESQYLGFSFNSKPENMIITVLNVPAICVRPSVILDGTLRGEDDLTHKLSDILKCNTNLERYEKEGAPGHIIRDYENLLQYHIATLMDNSLPGLPQSLQKSGRPLKSISARLKGKEGRVRGNLMGKRVDFSARSVISPDSNIGLSEIGVPLHIAKIHTFPEKVTTFNLKSLQKMVNNGPYKYPGANFITRIDGQKIDLRFPNNNILTLGCIVERHMNKNDYILFNRQPSLHKMSMMSHKPRIMKGRTFRLNLSTTTPYGADFDGDEMNLHMPQSYNTRTELKQLAIVNKQIISPQSNKPVMGIVQDSLIGIRLLTLGITFINEYNVQGLLYRIKSYDNEYKQDYKQGYNGKEYEKDYKQDYNEYNGNKDYNGKEYEKGYNEDGTSLHYDNKTSLHYHNHNYDNHNNNNHNNNNHNYDNHNKDKLRPCLLRPKRIFSGKQVFSFLLQNTVNFKRGNVLIKNGILLTGEIDKTIVGTSQGSLIHLLSLERYDIESFFNSLQLMVHHFLLIHGFSMGIEDAIISKSLNNRIEHDISIAKKACFNLINNSRNKKLEKQPGMSLKETFESKITSILNKARDTSSTTTVSSYKRESTPLISSKDCNKDDNKGDNKDKSKDNSKDGNGNKNVSHENILSYDKNKYDELLQILSSKLQNIPSYSYNNIHMMVSTGSKGS</sequence>
<dbReference type="Gene3D" id="2.40.40.20">
    <property type="match status" value="1"/>
</dbReference>
<dbReference type="AlphaFoldDB" id="A0A0R0M5U4"/>
<organism evidence="15 16">
    <name type="scientific">Pseudoloma neurophilia</name>
    <dbReference type="NCBI Taxonomy" id="146866"/>
    <lineage>
        <taxon>Eukaryota</taxon>
        <taxon>Fungi</taxon>
        <taxon>Fungi incertae sedis</taxon>
        <taxon>Microsporidia</taxon>
        <taxon>Pseudoloma</taxon>
    </lineage>
</organism>
<dbReference type="Pfam" id="PF04983">
    <property type="entry name" value="RNA_pol_Rpb1_3"/>
    <property type="match status" value="1"/>
</dbReference>
<keyword evidence="10 12" id="KW-0804">Transcription</keyword>
<evidence type="ECO:0000256" key="4">
    <source>
        <dbReference type="ARBA" id="ARBA00022679"/>
    </source>
</evidence>
<keyword evidence="16" id="KW-1185">Reference proteome</keyword>
<dbReference type="PANTHER" id="PTHR19376">
    <property type="entry name" value="DNA-DIRECTED RNA POLYMERASE"/>
    <property type="match status" value="1"/>
</dbReference>